<dbReference type="EMBL" id="OIVN01002946">
    <property type="protein sequence ID" value="SPD07687.1"/>
    <property type="molecule type" value="Genomic_DNA"/>
</dbReference>
<name>A0A2N9GZK7_FAGSY</name>
<feature type="region of interest" description="Disordered" evidence="1">
    <location>
        <begin position="78"/>
        <end position="106"/>
    </location>
</feature>
<feature type="domain" description="DUF4218" evidence="3">
    <location>
        <begin position="474"/>
        <end position="576"/>
    </location>
</feature>
<dbReference type="InterPro" id="IPR025452">
    <property type="entry name" value="DUF4218"/>
</dbReference>
<dbReference type="PANTHER" id="PTHR48258:SF3">
    <property type="entry name" value="FK506-BINDING PROTEIN 4-LIKE ISOFORM X1"/>
    <property type="match status" value="1"/>
</dbReference>
<dbReference type="InterPro" id="IPR029480">
    <property type="entry name" value="Transpos_assoc"/>
</dbReference>
<dbReference type="Pfam" id="PF13952">
    <property type="entry name" value="DUF4216"/>
    <property type="match status" value="1"/>
</dbReference>
<dbReference type="Pfam" id="PF02992">
    <property type="entry name" value="Transposase_21"/>
    <property type="match status" value="1"/>
</dbReference>
<protein>
    <recommendedName>
        <fullName evidence="6">DUF4216 domain-containing protein</fullName>
    </recommendedName>
</protein>
<sequence>MPVDKSWINLPSRSCHEYVNGVEKFVEYAFQRIKDDDMKIKCLCNNCSNWYRRTQAKVERHLLWRGMRRDYIRWHLHGEGNSEDDEEDSDEDEDDSSDDQVQNIDDIPGMIRDAYPHVKDGEEASRSEPQEPNEDAKKFYRLLEESEKPLYEGCEKYSNLAFIVKLMHIKCINCWSNNSFNMLLELLKDAFPMCETLPTSNYGAKKIIGDLGLHYEKIDACENDCMLYYKENSKANQCSICHLSRWKTNNKDGKGNGKKVPWKVLRYFPLKPRLQRLFMSMKTVADMRWHHDERLNDGVLRHPTDAEAWKSFNRIHESFSLDPRNVRVSLATDGFNPFGNMNISHSSWPVILFPYNIPPWMCMKEPYLFMSLLIPGPKGPGNDIDVYLRPLIDELKDLWEIGAYTYDASMQENFQMRVALMWTINDFTTKIHGMKTHDCHVFLERLLPLAVRKLFPKHVSDDALIELSKFFKELCSKVLRLEDLQHMENQIPITLCKLERIFPPAFFDIMVHLPIHLPWEAKVAGLVQYRWMYPIERYLCKLKSYVRNKTHAEGSIAEGCLADECLTFCSRKHKNILANLGDNVDEMHRHEFIHWFREKITQYNDGNEQVDVHMRSLSWGPDKRAHYYLCYNVNRFRFRTKRRDASKRTQNSGIMVRGEHQNGNVPFYGLVTDIVDLHYTKGNSIVLFKCEWFDVAREGIGYKVDRHGITTINMTRKLNTQEPFVLACQAIQVYYVNCIKDRAWSVVVETKPRNLYEVPENEEEPYQEEEFRRFNTCVTEAHDEDDEINWSRNMAEDMVVG</sequence>
<dbReference type="PANTHER" id="PTHR48258">
    <property type="entry name" value="DUF4218 DOMAIN-CONTAINING PROTEIN-RELATED"/>
    <property type="match status" value="1"/>
</dbReference>
<dbReference type="Pfam" id="PF13960">
    <property type="entry name" value="DUF4218"/>
    <property type="match status" value="1"/>
</dbReference>
<evidence type="ECO:0000259" key="2">
    <source>
        <dbReference type="Pfam" id="PF13952"/>
    </source>
</evidence>
<evidence type="ECO:0000259" key="4">
    <source>
        <dbReference type="Pfam" id="PF13963"/>
    </source>
</evidence>
<reference evidence="5" key="1">
    <citation type="submission" date="2018-02" db="EMBL/GenBank/DDBJ databases">
        <authorList>
            <person name="Cohen D.B."/>
            <person name="Kent A.D."/>
        </authorList>
    </citation>
    <scope>NUCLEOTIDE SEQUENCE</scope>
</reference>
<evidence type="ECO:0000259" key="3">
    <source>
        <dbReference type="Pfam" id="PF13960"/>
    </source>
</evidence>
<dbReference type="AlphaFoldDB" id="A0A2N9GZK7"/>
<dbReference type="InterPro" id="IPR004242">
    <property type="entry name" value="Transposase_21"/>
</dbReference>
<feature type="domain" description="DUF4216" evidence="2">
    <location>
        <begin position="676"/>
        <end position="747"/>
    </location>
</feature>
<proteinExistence type="predicted"/>
<evidence type="ECO:0000256" key="1">
    <source>
        <dbReference type="SAM" id="MobiDB-lite"/>
    </source>
</evidence>
<evidence type="ECO:0008006" key="6">
    <source>
        <dbReference type="Google" id="ProtNLM"/>
    </source>
</evidence>
<evidence type="ECO:0000313" key="5">
    <source>
        <dbReference type="EMBL" id="SPD07687.1"/>
    </source>
</evidence>
<feature type="compositionally biased region" description="Acidic residues" evidence="1">
    <location>
        <begin position="81"/>
        <end position="98"/>
    </location>
</feature>
<gene>
    <name evidence="5" type="ORF">FSB_LOCUS35569</name>
</gene>
<organism evidence="5">
    <name type="scientific">Fagus sylvatica</name>
    <name type="common">Beechnut</name>
    <dbReference type="NCBI Taxonomy" id="28930"/>
    <lineage>
        <taxon>Eukaryota</taxon>
        <taxon>Viridiplantae</taxon>
        <taxon>Streptophyta</taxon>
        <taxon>Embryophyta</taxon>
        <taxon>Tracheophyta</taxon>
        <taxon>Spermatophyta</taxon>
        <taxon>Magnoliopsida</taxon>
        <taxon>eudicotyledons</taxon>
        <taxon>Gunneridae</taxon>
        <taxon>Pentapetalae</taxon>
        <taxon>rosids</taxon>
        <taxon>fabids</taxon>
        <taxon>Fagales</taxon>
        <taxon>Fagaceae</taxon>
        <taxon>Fagus</taxon>
    </lineage>
</organism>
<feature type="domain" description="Transposase-associated" evidence="4">
    <location>
        <begin position="5"/>
        <end position="79"/>
    </location>
</feature>
<accession>A0A2N9GZK7</accession>
<dbReference type="Pfam" id="PF13963">
    <property type="entry name" value="Transpos_assoc"/>
    <property type="match status" value="1"/>
</dbReference>
<dbReference type="InterPro" id="IPR025312">
    <property type="entry name" value="DUF4216"/>
</dbReference>